<dbReference type="RefSeq" id="WP_184220431.1">
    <property type="nucleotide sequence ID" value="NZ_JACIIU010000002.1"/>
</dbReference>
<protein>
    <submittedName>
        <fullName evidence="3">Cysteine desulfuration protein SufE</fullName>
    </submittedName>
</protein>
<name>A0A841M423_9HYPH</name>
<dbReference type="PANTHER" id="PTHR43597:SF5">
    <property type="entry name" value="SUFE-LIKE PROTEIN 2, CHLOROPLASTIC"/>
    <property type="match status" value="1"/>
</dbReference>
<evidence type="ECO:0000313" key="4">
    <source>
        <dbReference type="Proteomes" id="UP000555393"/>
    </source>
</evidence>
<dbReference type="AlphaFoldDB" id="A0A841M423"/>
<dbReference type="InterPro" id="IPR003808">
    <property type="entry name" value="Fe-S_metab-assoc_dom"/>
</dbReference>
<sequence>MTDSKIDSIISDFEFLDDWEDRYRYVIDLGKDLAPYPDDARGAEYKVQGCVSQVWLKRLPYQGNDPVLTFLGDSDAHIVRGLVALVLAFYEGKRASEIIKTDPEELLKTLGLDEHLTPQRSNGLRAMITRIRAEAQEALL</sequence>
<accession>A0A841M423</accession>
<keyword evidence="4" id="KW-1185">Reference proteome</keyword>
<comment type="caution">
    <text evidence="3">The sequence shown here is derived from an EMBL/GenBank/DDBJ whole genome shotgun (WGS) entry which is preliminary data.</text>
</comment>
<dbReference type="PANTHER" id="PTHR43597">
    <property type="entry name" value="SULFUR ACCEPTOR PROTEIN CSDE"/>
    <property type="match status" value="1"/>
</dbReference>
<dbReference type="Pfam" id="PF02657">
    <property type="entry name" value="SufE"/>
    <property type="match status" value="1"/>
</dbReference>
<organism evidence="3 4">
    <name type="scientific">Paenochrobactrum gallinarii</name>
    <dbReference type="NCBI Taxonomy" id="643673"/>
    <lineage>
        <taxon>Bacteria</taxon>
        <taxon>Pseudomonadati</taxon>
        <taxon>Pseudomonadota</taxon>
        <taxon>Alphaproteobacteria</taxon>
        <taxon>Hyphomicrobiales</taxon>
        <taxon>Brucellaceae</taxon>
        <taxon>Paenochrobactrum</taxon>
    </lineage>
</organism>
<dbReference type="SUPFAM" id="SSF82649">
    <property type="entry name" value="SufE/NifU"/>
    <property type="match status" value="1"/>
</dbReference>
<evidence type="ECO:0000313" key="3">
    <source>
        <dbReference type="EMBL" id="MBB6260334.1"/>
    </source>
</evidence>
<evidence type="ECO:0000259" key="2">
    <source>
        <dbReference type="Pfam" id="PF02657"/>
    </source>
</evidence>
<gene>
    <name evidence="3" type="ORF">FHS77_000858</name>
</gene>
<dbReference type="Proteomes" id="UP000555393">
    <property type="component" value="Unassembled WGS sequence"/>
</dbReference>
<proteinExistence type="inferred from homology"/>
<dbReference type="Gene3D" id="3.90.1010.10">
    <property type="match status" value="1"/>
</dbReference>
<feature type="domain" description="Fe-S metabolism associated" evidence="2">
    <location>
        <begin position="11"/>
        <end position="133"/>
    </location>
</feature>
<dbReference type="EMBL" id="JACIIU010000002">
    <property type="protein sequence ID" value="MBB6260334.1"/>
    <property type="molecule type" value="Genomic_DNA"/>
</dbReference>
<reference evidence="3 4" key="1">
    <citation type="submission" date="2020-08" db="EMBL/GenBank/DDBJ databases">
        <title>Genomic Encyclopedia of Type Strains, Phase IV (KMG-IV): sequencing the most valuable type-strain genomes for metagenomic binning, comparative biology and taxonomic classification.</title>
        <authorList>
            <person name="Goeker M."/>
        </authorList>
    </citation>
    <scope>NUCLEOTIDE SEQUENCE [LARGE SCALE GENOMIC DNA]</scope>
    <source>
        <strain evidence="3 4">DSM 22336</strain>
    </source>
</reference>
<comment type="similarity">
    <text evidence="1">Belongs to the SufE family.</text>
</comment>
<evidence type="ECO:0000256" key="1">
    <source>
        <dbReference type="ARBA" id="ARBA00010282"/>
    </source>
</evidence>